<dbReference type="Pfam" id="PF08277">
    <property type="entry name" value="PAN_3"/>
    <property type="match status" value="1"/>
</dbReference>
<dbReference type="OrthoDB" id="6185147at2759"/>
<evidence type="ECO:0000256" key="1">
    <source>
        <dbReference type="SAM" id="MobiDB-lite"/>
    </source>
</evidence>
<dbReference type="Proteomes" id="UP000507470">
    <property type="component" value="Unassembled WGS sequence"/>
</dbReference>
<dbReference type="InterPro" id="IPR006583">
    <property type="entry name" value="PAN-3_domain"/>
</dbReference>
<feature type="domain" description="Apple" evidence="3">
    <location>
        <begin position="234"/>
        <end position="306"/>
    </location>
</feature>
<reference evidence="4 5" key="1">
    <citation type="submission" date="2020-06" db="EMBL/GenBank/DDBJ databases">
        <authorList>
            <person name="Li R."/>
            <person name="Bekaert M."/>
        </authorList>
    </citation>
    <scope>NUCLEOTIDE SEQUENCE [LARGE SCALE GENOMIC DNA]</scope>
    <source>
        <strain evidence="5">wild</strain>
    </source>
</reference>
<name>A0A6J8AEL1_MYTCO</name>
<protein>
    <recommendedName>
        <fullName evidence="3">Apple domain-containing protein</fullName>
    </recommendedName>
</protein>
<gene>
    <name evidence="4" type="ORF">MCOR_6993</name>
</gene>
<evidence type="ECO:0000256" key="2">
    <source>
        <dbReference type="SAM" id="Phobius"/>
    </source>
</evidence>
<keyword evidence="5" id="KW-1185">Reference proteome</keyword>
<keyword evidence="2" id="KW-0812">Transmembrane</keyword>
<keyword evidence="2" id="KW-0472">Membrane</keyword>
<sequence>MHASDPEDPCPSELDHIVADMCTDDFAIEENLNGSKTVDSVLLRIIKQQSNCICHVSLQNNAMNYTIFMSIYEEQSNAAPEQQNCGLAVDVDYVDTSNTTRSLQPIECTNGTGIRSIGLDGNELKLKTRIIGGTFTRGYCMQIFRNQSTNPCQMNARVNLAGRDDDWIQTHGPQHTTFSDCERYCLQVATCVAVYYESNYCFVYNKKTTVSPKDDTNYSQKHCVDTQNQTLFPCNMIDPEQNTAGTDGDWIETHGIQHTSYVECERYCLQTEACQAVHYEPKYCFVYNKKTTVSSKDDATYSQKHCVDTQKLQIRCFPPELTTQTVQGTSIDGNRSTKMGAVTTQTGQDTTFEDNRSTKMETVTTKSGQDTTIEDNSSTKMETATTPNNENPMTHYYSTMKIEEKIKTDMNLDLYVYVGAAAGVLILLLIGLIIACIRKHSNQTYETENLNEITMQTHNDIKDSDNDYNELTGIIVLLKYNPAKLRATMIFH</sequence>
<evidence type="ECO:0000313" key="4">
    <source>
        <dbReference type="EMBL" id="CAC5366883.1"/>
    </source>
</evidence>
<dbReference type="PROSITE" id="PS50948">
    <property type="entry name" value="PAN"/>
    <property type="match status" value="2"/>
</dbReference>
<dbReference type="AlphaFoldDB" id="A0A6J8AEL1"/>
<organism evidence="4 5">
    <name type="scientific">Mytilus coruscus</name>
    <name type="common">Sea mussel</name>
    <dbReference type="NCBI Taxonomy" id="42192"/>
    <lineage>
        <taxon>Eukaryota</taxon>
        <taxon>Metazoa</taxon>
        <taxon>Spiralia</taxon>
        <taxon>Lophotrochozoa</taxon>
        <taxon>Mollusca</taxon>
        <taxon>Bivalvia</taxon>
        <taxon>Autobranchia</taxon>
        <taxon>Pteriomorphia</taxon>
        <taxon>Mytilida</taxon>
        <taxon>Mytiloidea</taxon>
        <taxon>Mytilidae</taxon>
        <taxon>Mytilinae</taxon>
        <taxon>Mytilus</taxon>
    </lineage>
</organism>
<accession>A0A6J8AEL1</accession>
<evidence type="ECO:0000259" key="3">
    <source>
        <dbReference type="PROSITE" id="PS50948"/>
    </source>
</evidence>
<proteinExistence type="predicted"/>
<feature type="region of interest" description="Disordered" evidence="1">
    <location>
        <begin position="360"/>
        <end position="392"/>
    </location>
</feature>
<dbReference type="InterPro" id="IPR003609">
    <property type="entry name" value="Pan_app"/>
</dbReference>
<evidence type="ECO:0000313" key="5">
    <source>
        <dbReference type="Proteomes" id="UP000507470"/>
    </source>
</evidence>
<keyword evidence="2" id="KW-1133">Transmembrane helix</keyword>
<feature type="domain" description="Apple" evidence="3">
    <location>
        <begin position="152"/>
        <end position="223"/>
    </location>
</feature>
<feature type="transmembrane region" description="Helical" evidence="2">
    <location>
        <begin position="414"/>
        <end position="437"/>
    </location>
</feature>
<dbReference type="EMBL" id="CACVKT020001351">
    <property type="protein sequence ID" value="CAC5366883.1"/>
    <property type="molecule type" value="Genomic_DNA"/>
</dbReference>